<accession>A0A942A3Z3</accession>
<reference evidence="1" key="1">
    <citation type="journal article" date="2021" name="ISME J.">
        <title>Fine-scale metabolic discontinuity in a stratified prokaryote microbiome of a Red Sea deep halocline.</title>
        <authorList>
            <person name="Michoud G."/>
            <person name="Ngugi D.K."/>
            <person name="Barozzi A."/>
            <person name="Merlino G."/>
            <person name="Calleja M.L."/>
            <person name="Delgado-Huertas A."/>
            <person name="Moran X.A.G."/>
            <person name="Daffonchio D."/>
        </authorList>
    </citation>
    <scope>NUCLEOTIDE SEQUENCE</scope>
    <source>
        <strain evidence="1">SuakinDeep_MAG55_1</strain>
    </source>
</reference>
<dbReference type="EMBL" id="JAANXD010000100">
    <property type="protein sequence ID" value="MBS1259591.1"/>
    <property type="molecule type" value="Genomic_DNA"/>
</dbReference>
<evidence type="ECO:0000313" key="2">
    <source>
        <dbReference type="Proteomes" id="UP000722750"/>
    </source>
</evidence>
<dbReference type="SUPFAM" id="SSF51182">
    <property type="entry name" value="RmlC-like cupins"/>
    <property type="match status" value="1"/>
</dbReference>
<organism evidence="1 2">
    <name type="scientific">Candidatus Scalindua arabica</name>
    <dbReference type="NCBI Taxonomy" id="1127984"/>
    <lineage>
        <taxon>Bacteria</taxon>
        <taxon>Pseudomonadati</taxon>
        <taxon>Planctomycetota</taxon>
        <taxon>Candidatus Brocadiia</taxon>
        <taxon>Candidatus Brocadiales</taxon>
        <taxon>Candidatus Scalinduaceae</taxon>
        <taxon>Candidatus Scalindua</taxon>
    </lineage>
</organism>
<dbReference type="Proteomes" id="UP000722750">
    <property type="component" value="Unassembled WGS sequence"/>
</dbReference>
<dbReference type="InterPro" id="IPR011051">
    <property type="entry name" value="RmlC_Cupin_sf"/>
</dbReference>
<dbReference type="Gene3D" id="2.60.120.10">
    <property type="entry name" value="Jelly Rolls"/>
    <property type="match status" value="1"/>
</dbReference>
<comment type="caution">
    <text evidence="1">The sequence shown here is derived from an EMBL/GenBank/DDBJ whole genome shotgun (WGS) entry which is preliminary data.</text>
</comment>
<gene>
    <name evidence="1" type="ORF">MAG551_02664</name>
</gene>
<dbReference type="AlphaFoldDB" id="A0A942A3Z3"/>
<dbReference type="InterPro" id="IPR014710">
    <property type="entry name" value="RmlC-like_jellyroll"/>
</dbReference>
<proteinExistence type="predicted"/>
<evidence type="ECO:0000313" key="1">
    <source>
        <dbReference type="EMBL" id="MBS1259591.1"/>
    </source>
</evidence>
<sequence>MGAFKLEEVTKFSEENVVSTNLYDSQKVCTNFLCMEEGQSALEDTKEQKVIIVINSGSGSVVTDDGEQDIEEGTFILCERGESRLLKAKSKLTALVNSIP</sequence>
<name>A0A942A3Z3_9BACT</name>
<protein>
    <submittedName>
        <fullName evidence="1">Uncharacterized protein</fullName>
    </submittedName>
</protein>